<gene>
    <name evidence="2" type="ORF">NOSIN_09805</name>
</gene>
<proteinExistence type="predicted"/>
<organism evidence="2 3">
    <name type="scientific">Nocardiopsis sinuspersici</name>
    <dbReference type="NCBI Taxonomy" id="501010"/>
    <lineage>
        <taxon>Bacteria</taxon>
        <taxon>Bacillati</taxon>
        <taxon>Actinomycetota</taxon>
        <taxon>Actinomycetes</taxon>
        <taxon>Streptosporangiales</taxon>
        <taxon>Nocardiopsidaceae</taxon>
        <taxon>Nocardiopsis</taxon>
    </lineage>
</organism>
<dbReference type="Pfam" id="PF09844">
    <property type="entry name" value="DUF2071"/>
    <property type="match status" value="1"/>
</dbReference>
<evidence type="ECO:0008006" key="4">
    <source>
        <dbReference type="Google" id="ProtNLM"/>
    </source>
</evidence>
<protein>
    <recommendedName>
        <fullName evidence="4">DUF2071 domain-containing protein</fullName>
    </recommendedName>
</protein>
<reference evidence="3" key="1">
    <citation type="submission" date="2016-08" db="EMBL/GenBank/DDBJ databases">
        <authorList>
            <person name="Tokovenko B."/>
            <person name="Kalinowski J."/>
        </authorList>
    </citation>
    <scope>NUCLEOTIDE SEQUENCE [LARGE SCALE GENOMIC DNA]</scope>
    <source>
        <strain evidence="3">UTMC102</strain>
    </source>
</reference>
<sequence length="250" mass="27706">MQEPSAHARRRPTPFADPPPLPGPPLLRQSWRETVFAHWALPPEQVAPLLPEHTRPDVLDGLSYVGLVAFRVPTTTAAGIPVGGFGEVNVRLYSVDGYGRRGVVFLSMDADSAHNVLAARTLTGLPYMWSDVSLRSRGHVHAGAVRRRLPRGGARGRWRFTVGERMDHPGPLERFVTARWGLHTRHAGRTLWIRVHHRPWPLYRAHSWTYQGDLLRAAGVHVGDREPVSLLWSPGVATGVCPSLVGAPRT</sequence>
<name>A0A1V3C085_9ACTN</name>
<dbReference type="OrthoDB" id="150993at2"/>
<comment type="caution">
    <text evidence="2">The sequence shown here is derived from an EMBL/GenBank/DDBJ whole genome shotgun (WGS) entry which is preliminary data.</text>
</comment>
<accession>A0A1V3C085</accession>
<evidence type="ECO:0000256" key="1">
    <source>
        <dbReference type="SAM" id="MobiDB-lite"/>
    </source>
</evidence>
<evidence type="ECO:0000313" key="2">
    <source>
        <dbReference type="EMBL" id="OOC54063.1"/>
    </source>
</evidence>
<feature type="region of interest" description="Disordered" evidence="1">
    <location>
        <begin position="1"/>
        <end position="24"/>
    </location>
</feature>
<dbReference type="RefSeq" id="WP_077690456.1">
    <property type="nucleotide sequence ID" value="NZ_MCOK01000001.1"/>
</dbReference>
<dbReference type="PANTHER" id="PTHR39186:SF1">
    <property type="entry name" value="DUF2071 DOMAIN-CONTAINING PROTEIN"/>
    <property type="match status" value="1"/>
</dbReference>
<dbReference type="AlphaFoldDB" id="A0A1V3C085"/>
<dbReference type="Proteomes" id="UP000189004">
    <property type="component" value="Unassembled WGS sequence"/>
</dbReference>
<dbReference type="PANTHER" id="PTHR39186">
    <property type="entry name" value="DUF2071 FAMILY PROTEIN"/>
    <property type="match status" value="1"/>
</dbReference>
<dbReference type="Gene3D" id="2.40.400.10">
    <property type="entry name" value="Acetoacetate decarboxylase-like"/>
    <property type="match status" value="1"/>
</dbReference>
<evidence type="ECO:0000313" key="3">
    <source>
        <dbReference type="Proteomes" id="UP000189004"/>
    </source>
</evidence>
<dbReference type="InterPro" id="IPR018644">
    <property type="entry name" value="DUF2071"/>
</dbReference>
<keyword evidence="3" id="KW-1185">Reference proteome</keyword>
<dbReference type="EMBL" id="MCOK01000001">
    <property type="protein sequence ID" value="OOC54063.1"/>
    <property type="molecule type" value="Genomic_DNA"/>
</dbReference>
<feature type="compositionally biased region" description="Pro residues" evidence="1">
    <location>
        <begin position="15"/>
        <end position="24"/>
    </location>
</feature>
<dbReference type="SUPFAM" id="SSF160104">
    <property type="entry name" value="Acetoacetate decarboxylase-like"/>
    <property type="match status" value="1"/>
</dbReference>
<dbReference type="InterPro" id="IPR023375">
    <property type="entry name" value="ADC_dom_sf"/>
</dbReference>